<sequence>MRINLKKSTADKIKLNLRMSQGKKTEILFDLKRAEAYFDRNNSDGWSKGVARCPLNFVLIFLYSINNLFFLTIHRFLLLPLQSPPLFTYVINTVRFIYHVNFIELISFVYRIIFLNNLFN</sequence>
<feature type="transmembrane region" description="Helical" evidence="1">
    <location>
        <begin position="55"/>
        <end position="76"/>
    </location>
</feature>
<evidence type="ECO:0000313" key="3">
    <source>
        <dbReference type="Proteomes" id="UP001193756"/>
    </source>
</evidence>
<dbReference type="GeneID" id="97122873"/>
<comment type="caution">
    <text evidence="2">The sequence shown here is derived from an EMBL/GenBank/DDBJ whole genome shotgun (WGS) entry which is preliminary data.</text>
</comment>
<reference evidence="2" key="1">
    <citation type="journal article" date="2020" name="Cell Host Microbe">
        <title>Functional and Genomic Variation between Human-Derived Isolates of Lachnospiraceae Reveals Inter- and Intra-Species Diversity.</title>
        <authorList>
            <person name="Sorbara M.T."/>
            <person name="Littmann E.R."/>
            <person name="Fontana E."/>
            <person name="Moody T.U."/>
            <person name="Kohout C.E."/>
            <person name="Gjonbalaj M."/>
            <person name="Eaton V."/>
            <person name="Seok R."/>
            <person name="Leiner I.M."/>
            <person name="Pamer E.G."/>
        </authorList>
    </citation>
    <scope>NUCLEOTIDE SEQUENCE</scope>
    <source>
        <strain evidence="2">MSK.16.45</strain>
    </source>
</reference>
<keyword evidence="1" id="KW-0472">Membrane</keyword>
<dbReference type="Proteomes" id="UP001193756">
    <property type="component" value="Unassembled WGS sequence"/>
</dbReference>
<keyword evidence="1" id="KW-0812">Transmembrane</keyword>
<gene>
    <name evidence="2" type="ORF">G4312_13190</name>
</gene>
<organism evidence="2 3">
    <name type="scientific">Agathobacter rectalis</name>
    <dbReference type="NCBI Taxonomy" id="39491"/>
    <lineage>
        <taxon>Bacteria</taxon>
        <taxon>Bacillati</taxon>
        <taxon>Bacillota</taxon>
        <taxon>Clostridia</taxon>
        <taxon>Lachnospirales</taxon>
        <taxon>Lachnospiraceae</taxon>
        <taxon>Agathobacter</taxon>
    </lineage>
</organism>
<keyword evidence="1" id="KW-1133">Transmembrane helix</keyword>
<dbReference type="RefSeq" id="WP_173844960.1">
    <property type="nucleotide sequence ID" value="NZ_CP092643.1"/>
</dbReference>
<name>A0AAX0BRC9_9FIRM</name>
<reference evidence="2" key="2">
    <citation type="submission" date="2020-02" db="EMBL/GenBank/DDBJ databases">
        <authorList>
            <person name="Littmann E."/>
            <person name="Sorbara M."/>
        </authorList>
    </citation>
    <scope>NUCLEOTIDE SEQUENCE</scope>
    <source>
        <strain evidence="2">MSK.16.45</strain>
    </source>
</reference>
<proteinExistence type="predicted"/>
<evidence type="ECO:0000313" key="2">
    <source>
        <dbReference type="EMBL" id="NSC78199.1"/>
    </source>
</evidence>
<feature type="transmembrane region" description="Helical" evidence="1">
    <location>
        <begin position="96"/>
        <end position="119"/>
    </location>
</feature>
<accession>A0AAX0BRC9</accession>
<evidence type="ECO:0000256" key="1">
    <source>
        <dbReference type="SAM" id="Phobius"/>
    </source>
</evidence>
<dbReference type="EMBL" id="JAAIMP010000028">
    <property type="protein sequence ID" value="NSC78199.1"/>
    <property type="molecule type" value="Genomic_DNA"/>
</dbReference>
<dbReference type="AlphaFoldDB" id="A0AAX0BRC9"/>
<protein>
    <submittedName>
        <fullName evidence="2">Uncharacterized protein</fullName>
    </submittedName>
</protein>